<dbReference type="GO" id="GO:0061710">
    <property type="term" value="F:L-threonylcarbamoyladenylate synthase"/>
    <property type="evidence" value="ECO:0007669"/>
    <property type="project" value="UniProtKB-EC"/>
</dbReference>
<reference evidence="10 11" key="1">
    <citation type="submission" date="2017-12" db="EMBL/GenBank/DDBJ databases">
        <title>Kangiella profundi FT102 completed genome.</title>
        <authorList>
            <person name="Xu J."/>
            <person name="Wang J."/>
            <person name="Lu Y."/>
        </authorList>
    </citation>
    <scope>NUCLEOTIDE SEQUENCE [LARGE SCALE GENOMIC DNA]</scope>
    <source>
        <strain evidence="10 11">FT102</strain>
    </source>
</reference>
<name>A0A2K9AXU9_9GAMM</name>
<keyword evidence="3 9" id="KW-0808">Transferase</keyword>
<proteinExistence type="inferred from homology"/>
<dbReference type="RefSeq" id="WP_106647868.1">
    <property type="nucleotide sequence ID" value="NZ_BMGO01000001.1"/>
</dbReference>
<comment type="subcellular location">
    <subcellularLocation>
        <location evidence="1 9">Cytoplasm</location>
    </subcellularLocation>
</comment>
<evidence type="ECO:0000256" key="8">
    <source>
        <dbReference type="ARBA" id="ARBA00048366"/>
    </source>
</evidence>
<keyword evidence="11" id="KW-1185">Reference proteome</keyword>
<dbReference type="KEGG" id="kpd:CW740_12245"/>
<evidence type="ECO:0000256" key="1">
    <source>
        <dbReference type="ARBA" id="ARBA00004496"/>
    </source>
</evidence>
<dbReference type="HAMAP" id="MF_01852">
    <property type="entry name" value="TsaC"/>
    <property type="match status" value="1"/>
</dbReference>
<dbReference type="PROSITE" id="PS51163">
    <property type="entry name" value="YRDC"/>
    <property type="match status" value="1"/>
</dbReference>
<gene>
    <name evidence="9" type="primary">tsaC</name>
    <name evidence="10" type="ORF">CW740_12245</name>
</gene>
<evidence type="ECO:0000256" key="5">
    <source>
        <dbReference type="ARBA" id="ARBA00022695"/>
    </source>
</evidence>
<comment type="catalytic activity">
    <reaction evidence="8 9">
        <text>L-threonine + hydrogencarbonate + ATP = L-threonylcarbamoyladenylate + diphosphate + H2O</text>
        <dbReference type="Rhea" id="RHEA:36407"/>
        <dbReference type="ChEBI" id="CHEBI:15377"/>
        <dbReference type="ChEBI" id="CHEBI:17544"/>
        <dbReference type="ChEBI" id="CHEBI:30616"/>
        <dbReference type="ChEBI" id="CHEBI:33019"/>
        <dbReference type="ChEBI" id="CHEBI:57926"/>
        <dbReference type="ChEBI" id="CHEBI:73682"/>
        <dbReference type="EC" id="2.7.7.87"/>
    </reaction>
</comment>
<evidence type="ECO:0000256" key="4">
    <source>
        <dbReference type="ARBA" id="ARBA00022694"/>
    </source>
</evidence>
<dbReference type="PANTHER" id="PTHR17490:SF18">
    <property type="entry name" value="THREONYLCARBAMOYL-AMP SYNTHASE"/>
    <property type="match status" value="1"/>
</dbReference>
<dbReference type="GO" id="GO:0005524">
    <property type="term" value="F:ATP binding"/>
    <property type="evidence" value="ECO:0007669"/>
    <property type="project" value="UniProtKB-UniRule"/>
</dbReference>
<dbReference type="EC" id="2.7.7.87" evidence="9"/>
<keyword evidence="6 9" id="KW-0547">Nucleotide-binding</keyword>
<dbReference type="GO" id="GO:0006450">
    <property type="term" value="P:regulation of translational fidelity"/>
    <property type="evidence" value="ECO:0007669"/>
    <property type="project" value="TreeGrafter"/>
</dbReference>
<keyword evidence="7 9" id="KW-0067">ATP-binding</keyword>
<evidence type="ECO:0000256" key="7">
    <source>
        <dbReference type="ARBA" id="ARBA00022840"/>
    </source>
</evidence>
<keyword evidence="4 9" id="KW-0819">tRNA processing</keyword>
<evidence type="ECO:0000256" key="3">
    <source>
        <dbReference type="ARBA" id="ARBA00022679"/>
    </source>
</evidence>
<dbReference type="GO" id="GO:0005737">
    <property type="term" value="C:cytoplasm"/>
    <property type="evidence" value="ECO:0007669"/>
    <property type="project" value="UniProtKB-SubCell"/>
</dbReference>
<keyword evidence="5 9" id="KW-0548">Nucleotidyltransferase</keyword>
<sequence length="187" mass="20565">MAYINTFKLHAAARIIGQGGVIAYPTEAVYGLGCHPKATKAIQRILDIKRRPWQKGLILVASRVEQIEPYLSEDGLKLIDCFQEKHKRPVTWLMPVKQEVSPLLRGEHDKIAIRLSDNPYVKALCDAANSALVSTSANRAGQPAMRSAEEVRSKLGAELDMILVGPTGGNKRPSSIVDAQTRELLRA</sequence>
<dbReference type="AlphaFoldDB" id="A0A2K9AXU9"/>
<accession>A0A2K9AXU9</accession>
<evidence type="ECO:0000313" key="10">
    <source>
        <dbReference type="EMBL" id="AUD79981.1"/>
    </source>
</evidence>
<dbReference type="OrthoDB" id="9814580at2"/>
<evidence type="ECO:0000313" key="11">
    <source>
        <dbReference type="Proteomes" id="UP000232693"/>
    </source>
</evidence>
<evidence type="ECO:0000256" key="2">
    <source>
        <dbReference type="ARBA" id="ARBA00022490"/>
    </source>
</evidence>
<comment type="similarity">
    <text evidence="9">Belongs to the SUA5 family. TsaC subfamily.</text>
</comment>
<dbReference type="Pfam" id="PF01300">
    <property type="entry name" value="Sua5_yciO_yrdC"/>
    <property type="match status" value="1"/>
</dbReference>
<dbReference type="InterPro" id="IPR023535">
    <property type="entry name" value="TC-AMP_synthase"/>
</dbReference>
<evidence type="ECO:0000256" key="9">
    <source>
        <dbReference type="HAMAP-Rule" id="MF_01852"/>
    </source>
</evidence>
<dbReference type="GO" id="GO:0002949">
    <property type="term" value="P:tRNA threonylcarbamoyladenosine modification"/>
    <property type="evidence" value="ECO:0007669"/>
    <property type="project" value="UniProtKB-UniRule"/>
</dbReference>
<dbReference type="GO" id="GO:0000049">
    <property type="term" value="F:tRNA binding"/>
    <property type="evidence" value="ECO:0007669"/>
    <property type="project" value="TreeGrafter"/>
</dbReference>
<dbReference type="GO" id="GO:0003725">
    <property type="term" value="F:double-stranded RNA binding"/>
    <property type="evidence" value="ECO:0007669"/>
    <property type="project" value="InterPro"/>
</dbReference>
<dbReference type="EMBL" id="CP025120">
    <property type="protein sequence ID" value="AUD79981.1"/>
    <property type="molecule type" value="Genomic_DNA"/>
</dbReference>
<dbReference type="Gene3D" id="3.90.870.10">
    <property type="entry name" value="DHBP synthase"/>
    <property type="match status" value="1"/>
</dbReference>
<organism evidence="10 11">
    <name type="scientific">Kangiella profundi</name>
    <dbReference type="NCBI Taxonomy" id="1561924"/>
    <lineage>
        <taxon>Bacteria</taxon>
        <taxon>Pseudomonadati</taxon>
        <taxon>Pseudomonadota</taxon>
        <taxon>Gammaproteobacteria</taxon>
        <taxon>Kangiellales</taxon>
        <taxon>Kangiellaceae</taxon>
        <taxon>Kangiella</taxon>
    </lineage>
</organism>
<dbReference type="PANTHER" id="PTHR17490">
    <property type="entry name" value="SUA5"/>
    <property type="match status" value="1"/>
</dbReference>
<protein>
    <recommendedName>
        <fullName evidence="9">Threonylcarbamoyl-AMP synthase</fullName>
        <shortName evidence="9">TC-AMP synthase</shortName>
        <ecNumber evidence="9">2.7.7.87</ecNumber>
    </recommendedName>
    <alternativeName>
        <fullName evidence="9">L-threonylcarbamoyladenylate synthase</fullName>
    </alternativeName>
    <alternativeName>
        <fullName evidence="9">t(6)A37 threonylcarbamoyladenosine biosynthesis protein TsaC</fullName>
    </alternativeName>
    <alternativeName>
        <fullName evidence="9">tRNA threonylcarbamoyladenosine biosynthesis protein TsaC</fullName>
    </alternativeName>
</protein>
<keyword evidence="2 9" id="KW-0963">Cytoplasm</keyword>
<dbReference type="Proteomes" id="UP000232693">
    <property type="component" value="Chromosome"/>
</dbReference>
<dbReference type="InterPro" id="IPR050156">
    <property type="entry name" value="TC-AMP_synthase_SUA5"/>
</dbReference>
<dbReference type="InterPro" id="IPR006070">
    <property type="entry name" value="Sua5-like_dom"/>
</dbReference>
<dbReference type="InterPro" id="IPR017945">
    <property type="entry name" value="DHBP_synth_RibB-like_a/b_dom"/>
</dbReference>
<comment type="function">
    <text evidence="9">Required for the formation of a threonylcarbamoyl group on adenosine at position 37 (t(6)A37) in tRNAs that read codons beginning with adenine. Catalyzes the conversion of L-threonine, HCO(3)(-)/CO(2) and ATP to give threonylcarbamoyl-AMP (TC-AMP) as the acyladenylate intermediate, with the release of diphosphate.</text>
</comment>
<dbReference type="SUPFAM" id="SSF55821">
    <property type="entry name" value="YrdC/RibB"/>
    <property type="match status" value="1"/>
</dbReference>
<evidence type="ECO:0000256" key="6">
    <source>
        <dbReference type="ARBA" id="ARBA00022741"/>
    </source>
</evidence>